<keyword evidence="17" id="KW-1185">Reference proteome</keyword>
<dbReference type="GO" id="GO:0006890">
    <property type="term" value="P:retrograde vesicle-mediated transport, Golgi to endoplasmic reticulum"/>
    <property type="evidence" value="ECO:0007669"/>
    <property type="project" value="EnsemblFungi"/>
</dbReference>
<evidence type="ECO:0000256" key="4">
    <source>
        <dbReference type="ARBA" id="ARBA00022490"/>
    </source>
</evidence>
<dbReference type="PIRSF" id="PIRSF037093">
    <property type="entry name" value="Coatomer_gamma_subunit"/>
    <property type="match status" value="1"/>
</dbReference>
<dbReference type="FunFam" id="1.25.10.10:FF:000071">
    <property type="entry name" value="Coatomer subunit gamma"/>
    <property type="match status" value="1"/>
</dbReference>
<dbReference type="InterPro" id="IPR002553">
    <property type="entry name" value="Clathrin/coatomer_adapt-like_N"/>
</dbReference>
<evidence type="ECO:0000256" key="5">
    <source>
        <dbReference type="ARBA" id="ARBA00022737"/>
    </source>
</evidence>
<dbReference type="Gene3D" id="1.25.10.10">
    <property type="entry name" value="Leucine-rich Repeat Variant"/>
    <property type="match status" value="2"/>
</dbReference>
<evidence type="ECO:0000256" key="9">
    <source>
        <dbReference type="ARBA" id="ARBA00023136"/>
    </source>
</evidence>
<comment type="similarity">
    <text evidence="2 11">Belongs to the COPG family.</text>
</comment>
<dbReference type="SUPFAM" id="SSF55711">
    <property type="entry name" value="Subdomain of clathrin and coatomer appendage domain"/>
    <property type="match status" value="1"/>
</dbReference>
<feature type="compositionally biased region" description="Polar residues" evidence="12">
    <location>
        <begin position="627"/>
        <end position="658"/>
    </location>
</feature>
<proteinExistence type="inferred from homology"/>
<dbReference type="RefSeq" id="XP_020050084.1">
    <property type="nucleotide sequence ID" value="XM_020192343.1"/>
</dbReference>
<dbReference type="InterPro" id="IPR011989">
    <property type="entry name" value="ARM-like"/>
</dbReference>
<dbReference type="GO" id="GO:0006886">
    <property type="term" value="P:intracellular protein transport"/>
    <property type="evidence" value="ECO:0007669"/>
    <property type="project" value="InterPro"/>
</dbReference>
<evidence type="ECO:0000256" key="10">
    <source>
        <dbReference type="ARBA" id="ARBA00023329"/>
    </source>
</evidence>
<dbReference type="GO" id="GO:0000139">
    <property type="term" value="C:Golgi membrane"/>
    <property type="evidence" value="ECO:0007669"/>
    <property type="project" value="UniProtKB-SubCell"/>
</dbReference>
<comment type="subcellular location">
    <subcellularLocation>
        <location evidence="11">Cytoplasm</location>
    </subcellularLocation>
    <subcellularLocation>
        <location evidence="1 11">Golgi apparatus membrane</location>
        <topology evidence="1 11">Peripheral membrane protein</topology>
        <orientation evidence="1 11">Cytoplasmic side</orientation>
    </subcellularLocation>
    <subcellularLocation>
        <location evidence="11">Cytoplasmic vesicle</location>
        <location evidence="11">COPI-coated vesicle membrane</location>
        <topology evidence="11">Peripheral membrane protein</topology>
        <orientation evidence="11">Cytoplasmic side</orientation>
    </subcellularLocation>
</comment>
<evidence type="ECO:0000256" key="2">
    <source>
        <dbReference type="ARBA" id="ARBA00010720"/>
    </source>
</evidence>
<keyword evidence="8 11" id="KW-0333">Golgi apparatus</keyword>
<dbReference type="GeneID" id="30965979"/>
<name>A0A1D2VQD8_9ASCO</name>
<dbReference type="GO" id="GO:0005783">
    <property type="term" value="C:endoplasmic reticulum"/>
    <property type="evidence" value="ECO:0007669"/>
    <property type="project" value="TreeGrafter"/>
</dbReference>
<keyword evidence="10 11" id="KW-0968">Cytoplasmic vesicle</keyword>
<dbReference type="GO" id="GO:0005198">
    <property type="term" value="F:structural molecule activity"/>
    <property type="evidence" value="ECO:0007669"/>
    <property type="project" value="InterPro"/>
</dbReference>
<evidence type="ECO:0000256" key="11">
    <source>
        <dbReference type="PIRNR" id="PIRNR037093"/>
    </source>
</evidence>
<dbReference type="GO" id="GO:0030126">
    <property type="term" value="C:COPI vesicle coat"/>
    <property type="evidence" value="ECO:0007669"/>
    <property type="project" value="EnsemblFungi"/>
</dbReference>
<dbReference type="InterPro" id="IPR009028">
    <property type="entry name" value="Coatomer/calthrin_app_sub_C"/>
</dbReference>
<dbReference type="SUPFAM" id="SSF49348">
    <property type="entry name" value="Clathrin adaptor appendage domain"/>
    <property type="match status" value="1"/>
</dbReference>
<dbReference type="EMBL" id="KV454475">
    <property type="protein sequence ID" value="ODV63777.1"/>
    <property type="molecule type" value="Genomic_DNA"/>
</dbReference>
<dbReference type="PANTHER" id="PTHR10261">
    <property type="entry name" value="COATOMER SUBUNIT GAMMA"/>
    <property type="match status" value="1"/>
</dbReference>
<evidence type="ECO:0000313" key="16">
    <source>
        <dbReference type="EMBL" id="ODV63777.1"/>
    </source>
</evidence>
<evidence type="ECO:0000256" key="7">
    <source>
        <dbReference type="ARBA" id="ARBA00022927"/>
    </source>
</evidence>
<keyword evidence="5" id="KW-0677">Repeat</keyword>
<accession>A0A1D2VQD8</accession>
<dbReference type="GO" id="GO:0006891">
    <property type="term" value="P:intra-Golgi vesicle-mediated transport"/>
    <property type="evidence" value="ECO:0007669"/>
    <property type="project" value="TreeGrafter"/>
</dbReference>
<feature type="domain" description="Coatomer subunit gamma C-terminal" evidence="15">
    <location>
        <begin position="825"/>
        <end position="942"/>
    </location>
</feature>
<evidence type="ECO:0000259" key="15">
    <source>
        <dbReference type="Pfam" id="PF16381"/>
    </source>
</evidence>
<dbReference type="FunFam" id="1.25.10.10:FF:000368">
    <property type="entry name" value="Coatomer subunit gamma"/>
    <property type="match status" value="1"/>
</dbReference>
<keyword evidence="6 11" id="KW-0931">ER-Golgi transport</keyword>
<keyword evidence="3 11" id="KW-0813">Transport</keyword>
<evidence type="ECO:0000256" key="6">
    <source>
        <dbReference type="ARBA" id="ARBA00022892"/>
    </source>
</evidence>
<feature type="domain" description="Clathrin/coatomer adaptor adaptin-like N-terminal" evidence="13">
    <location>
        <begin position="20"/>
        <end position="565"/>
    </location>
</feature>
<evidence type="ECO:0000256" key="8">
    <source>
        <dbReference type="ARBA" id="ARBA00023034"/>
    </source>
</evidence>
<dbReference type="PANTHER" id="PTHR10261:SF0">
    <property type="entry name" value="COATOMER SUBUNIT GAMMA-2"/>
    <property type="match status" value="1"/>
</dbReference>
<dbReference type="Gene3D" id="2.60.40.1480">
    <property type="entry name" value="Coatomer, gamma subunit, appendage domain"/>
    <property type="match status" value="1"/>
</dbReference>
<evidence type="ECO:0000256" key="12">
    <source>
        <dbReference type="SAM" id="MobiDB-lite"/>
    </source>
</evidence>
<dbReference type="Pfam" id="PF16381">
    <property type="entry name" value="Coatomer_g_Cpla"/>
    <property type="match status" value="1"/>
</dbReference>
<sequence length="943" mass="105477">MSALSYKKFEDSDSGALPDKMTIFQDCLQAFNATPVNAKKCRLLLSRLMRLLYSGETFPSQEATTLFFSISKLFQHKSSSLRQMIYLAIKELATISDDVLMVTSSIMKDIQNGDLIFKPNSIRTLSRVLDGSTVHATERIFKNCIVDRNPNVSSAALISSYHLIPVAKDVVKRWTNETQEAVFAQKYFPSNQFNNSSNSSYQDLYTSTPSSTFFTQYHALGLLYILRSHDKMALMKMIQSLSGVNSPLKNSMAIVQLIKYITKIVHDSNDPHLANTLFPKLSNFLKHRSDMVGLEASKAILSSSLFTNEQHATAISTLQDLLSIPRTVTRFAAVRILNRVAMKNPEKVVVCNVELENLISDSNRSIATYAITTLLKTGSAETVDRLIKTISSFMNDISDEFKIVVIDAIKNLSLKFPDKYKSMLVFLSDVLRDDGGFPFKSAVVEALFDMIHFIPESRDSALENLCEFIEDCEFTELAVRILHLLGQEGPKTKNPTLYIRHIYNRVVLENSIVRSAAVSALAKFGLIDDPTIRTSIEILLNRCLCDVDDEVRDRATLALKLLKSKKNTSDSSNIIVSEFIRPSKLYSFPILEQKLALYISKGAFELPFDTSSIPQLSEDEIKAAEYQSKTSVTSTEPTRPTKSNRDSTINHSPANGSNEKNKFSEKDLLQQKYSQEIASIEEFSSHGPLLHSSSIIELTEKETEFVVLCVKHLFKDYLVLQFNVENTLPSIILKMVSVVSIPSNDYYEEDFILPIETLAPEAKGTIYVSFKRPVDEEGFDIIAESFSNTLSFTTHEVDPSTGEVSEEDEGFQDEYQIEDLDLIAGDFIIPSFVGNFSNIWDELSKENENVATFSLNSYNSTDGIQGVIDKLIENLSMMAIEGTRTFENSSNSHLLKLYGKCINGERIAGVIKLASNSKDGVIAKAIIRADSFKLSEVVLNSVA</sequence>
<dbReference type="FunFam" id="2.60.40.1480:FF:000001">
    <property type="entry name" value="Coatomer subunit gamma"/>
    <property type="match status" value="1"/>
</dbReference>
<dbReference type="GO" id="GO:0006888">
    <property type="term" value="P:endoplasmic reticulum to Golgi vesicle-mediated transport"/>
    <property type="evidence" value="ECO:0007669"/>
    <property type="project" value="EnsemblFungi"/>
</dbReference>
<evidence type="ECO:0000259" key="14">
    <source>
        <dbReference type="Pfam" id="PF08752"/>
    </source>
</evidence>
<evidence type="ECO:0000259" key="13">
    <source>
        <dbReference type="Pfam" id="PF01602"/>
    </source>
</evidence>
<dbReference type="InterPro" id="IPR013041">
    <property type="entry name" value="Clathrin_app_Ig-like_sf"/>
</dbReference>
<comment type="function">
    <text evidence="11">The coatomer is a cytosolic protein complex that binds to dilysine motifs and reversibly associates with Golgi non-clathrin-coated vesicles, which further mediate biosynthetic protein transport from the ER, via the Golgi up to the trans Golgi network. Coatomer complex is required for budding from Golgi membranes, and is essential for the retrograde Golgi-to-ER transport of dilysine-tagged proteins.</text>
</comment>
<dbReference type="GO" id="GO:0009306">
    <property type="term" value="P:protein secretion"/>
    <property type="evidence" value="ECO:0007669"/>
    <property type="project" value="TreeGrafter"/>
</dbReference>
<dbReference type="InterPro" id="IPR017106">
    <property type="entry name" value="Coatomer_gsu"/>
</dbReference>
<dbReference type="SUPFAM" id="SSF48371">
    <property type="entry name" value="ARM repeat"/>
    <property type="match status" value="1"/>
</dbReference>
<keyword evidence="4 11" id="KW-0963">Cytoplasm</keyword>
<dbReference type="InterPro" id="IPR016024">
    <property type="entry name" value="ARM-type_fold"/>
</dbReference>
<reference evidence="17" key="1">
    <citation type="submission" date="2016-05" db="EMBL/GenBank/DDBJ databases">
        <title>Comparative genomics of biotechnologically important yeasts.</title>
        <authorList>
            <consortium name="DOE Joint Genome Institute"/>
            <person name="Riley R."/>
            <person name="Haridas S."/>
            <person name="Wolfe K.H."/>
            <person name="Lopes M.R."/>
            <person name="Hittinger C.T."/>
            <person name="Goker M."/>
            <person name="Salamov A."/>
            <person name="Wisecaver J."/>
            <person name="Long T.M."/>
            <person name="Aerts A.L."/>
            <person name="Barry K."/>
            <person name="Choi C."/>
            <person name="Clum A."/>
            <person name="Coughlan A.Y."/>
            <person name="Deshpande S."/>
            <person name="Douglass A.P."/>
            <person name="Hanson S.J."/>
            <person name="Klenk H.-P."/>
            <person name="Labutti K."/>
            <person name="Lapidus A."/>
            <person name="Lindquist E."/>
            <person name="Lipzen A."/>
            <person name="Meier-Kolthoff J.P."/>
            <person name="Ohm R.A."/>
            <person name="Otillar R.P."/>
            <person name="Pangilinan J."/>
            <person name="Peng Y."/>
            <person name="Rokas A."/>
            <person name="Rosa C.A."/>
            <person name="Scheuner C."/>
            <person name="Sibirny A.A."/>
            <person name="Slot J.C."/>
            <person name="Stielow J.B."/>
            <person name="Sun H."/>
            <person name="Kurtzman C.P."/>
            <person name="Blackwell M."/>
            <person name="Grigoriev I.V."/>
            <person name="Jeffries T.W."/>
        </authorList>
    </citation>
    <scope>NUCLEOTIDE SEQUENCE [LARGE SCALE GENOMIC DNA]</scope>
    <source>
        <strain evidence="17">DSM 1968</strain>
    </source>
</reference>
<gene>
    <name evidence="16" type="ORF">ASCRUDRAFT_73558</name>
</gene>
<dbReference type="InterPro" id="IPR032154">
    <property type="entry name" value="Coatomer_g_Cpla"/>
</dbReference>
<keyword evidence="7 11" id="KW-0653">Protein transport</keyword>
<organism evidence="16 17">
    <name type="scientific">Ascoidea rubescens DSM 1968</name>
    <dbReference type="NCBI Taxonomy" id="1344418"/>
    <lineage>
        <taxon>Eukaryota</taxon>
        <taxon>Fungi</taxon>
        <taxon>Dikarya</taxon>
        <taxon>Ascomycota</taxon>
        <taxon>Saccharomycotina</taxon>
        <taxon>Saccharomycetes</taxon>
        <taxon>Ascoideaceae</taxon>
        <taxon>Ascoidea</taxon>
    </lineage>
</organism>
<dbReference type="InterPro" id="IPR037067">
    <property type="entry name" value="Coatomer_gsu_app_sf"/>
</dbReference>
<dbReference type="Pfam" id="PF01602">
    <property type="entry name" value="Adaptin_N"/>
    <property type="match status" value="1"/>
</dbReference>
<dbReference type="Pfam" id="PF08752">
    <property type="entry name" value="COP-gamma_platf"/>
    <property type="match status" value="1"/>
</dbReference>
<dbReference type="FunCoup" id="A0A1D2VQD8">
    <property type="interactions" value="1252"/>
</dbReference>
<evidence type="ECO:0000313" key="17">
    <source>
        <dbReference type="Proteomes" id="UP000095038"/>
    </source>
</evidence>
<feature type="region of interest" description="Disordered" evidence="12">
    <location>
        <begin position="624"/>
        <end position="661"/>
    </location>
</feature>
<protein>
    <recommendedName>
        <fullName evidence="11">Coatomer subunit gamma</fullName>
    </recommendedName>
</protein>
<dbReference type="InterPro" id="IPR013040">
    <property type="entry name" value="Coatomer_gsu_app_Ig-like_dom"/>
</dbReference>
<evidence type="ECO:0000256" key="3">
    <source>
        <dbReference type="ARBA" id="ARBA00022448"/>
    </source>
</evidence>
<dbReference type="Gene3D" id="3.30.310.10">
    <property type="entry name" value="TATA-Binding Protein"/>
    <property type="match status" value="1"/>
</dbReference>
<dbReference type="STRING" id="1344418.A0A1D2VQD8"/>
<dbReference type="GO" id="GO:0005793">
    <property type="term" value="C:endoplasmic reticulum-Golgi intermediate compartment"/>
    <property type="evidence" value="ECO:0007669"/>
    <property type="project" value="TreeGrafter"/>
</dbReference>
<comment type="subunit">
    <text evidence="11">Oligomeric complex.</text>
</comment>
<evidence type="ECO:0000256" key="1">
    <source>
        <dbReference type="ARBA" id="ARBA00004255"/>
    </source>
</evidence>
<dbReference type="InParanoid" id="A0A1D2VQD8"/>
<keyword evidence="9 11" id="KW-0472">Membrane</keyword>
<feature type="domain" description="Coatomer gamma subunit appendage Ig-like subdomain" evidence="14">
    <location>
        <begin position="671"/>
        <end position="822"/>
    </location>
</feature>
<dbReference type="Proteomes" id="UP000095038">
    <property type="component" value="Unassembled WGS sequence"/>
</dbReference>
<dbReference type="AlphaFoldDB" id="A0A1D2VQD8"/>
<dbReference type="InterPro" id="IPR012295">
    <property type="entry name" value="TBP_dom_sf"/>
</dbReference>
<dbReference type="OrthoDB" id="1074925at2759"/>